<sequence>MERTRSNVNIRIVRVVEVFELKVPLRLYLTILRPREPLLGQYKQRPFQLEEYDCDINTDQKSVIWHGTSTSLQEINAKDGLIIKFAPVPERFVRKDRLVLYMFGVSKISVPPNTDKTVEVIIKRARASIPRLCQRELFGVYQLQGNHKNLGGKAPKAV</sequence>
<gene>
    <name evidence="1" type="ORF">BDM02DRAFT_1358886</name>
</gene>
<name>A0ACB6Z293_THEGA</name>
<comment type="caution">
    <text evidence="1">The sequence shown here is derived from an EMBL/GenBank/DDBJ whole genome shotgun (WGS) entry which is preliminary data.</text>
</comment>
<evidence type="ECO:0000313" key="1">
    <source>
        <dbReference type="EMBL" id="KAF9643721.1"/>
    </source>
</evidence>
<keyword evidence="2" id="KW-1185">Reference proteome</keyword>
<dbReference type="EMBL" id="MU118192">
    <property type="protein sequence ID" value="KAF9643721.1"/>
    <property type="molecule type" value="Genomic_DNA"/>
</dbReference>
<evidence type="ECO:0000313" key="2">
    <source>
        <dbReference type="Proteomes" id="UP000886501"/>
    </source>
</evidence>
<proteinExistence type="predicted"/>
<accession>A0ACB6Z293</accession>
<protein>
    <submittedName>
        <fullName evidence="1">Uncharacterized protein</fullName>
    </submittedName>
</protein>
<dbReference type="Proteomes" id="UP000886501">
    <property type="component" value="Unassembled WGS sequence"/>
</dbReference>
<reference evidence="1" key="2">
    <citation type="journal article" date="2020" name="Nat. Commun.">
        <title>Large-scale genome sequencing of mycorrhizal fungi provides insights into the early evolution of symbiotic traits.</title>
        <authorList>
            <person name="Miyauchi S."/>
            <person name="Kiss E."/>
            <person name="Kuo A."/>
            <person name="Drula E."/>
            <person name="Kohler A."/>
            <person name="Sanchez-Garcia M."/>
            <person name="Morin E."/>
            <person name="Andreopoulos B."/>
            <person name="Barry K.W."/>
            <person name="Bonito G."/>
            <person name="Buee M."/>
            <person name="Carver A."/>
            <person name="Chen C."/>
            <person name="Cichocki N."/>
            <person name="Clum A."/>
            <person name="Culley D."/>
            <person name="Crous P.W."/>
            <person name="Fauchery L."/>
            <person name="Girlanda M."/>
            <person name="Hayes R.D."/>
            <person name="Keri Z."/>
            <person name="LaButti K."/>
            <person name="Lipzen A."/>
            <person name="Lombard V."/>
            <person name="Magnuson J."/>
            <person name="Maillard F."/>
            <person name="Murat C."/>
            <person name="Nolan M."/>
            <person name="Ohm R.A."/>
            <person name="Pangilinan J."/>
            <person name="Pereira M.F."/>
            <person name="Perotto S."/>
            <person name="Peter M."/>
            <person name="Pfister S."/>
            <person name="Riley R."/>
            <person name="Sitrit Y."/>
            <person name="Stielow J.B."/>
            <person name="Szollosi G."/>
            <person name="Zifcakova L."/>
            <person name="Stursova M."/>
            <person name="Spatafora J.W."/>
            <person name="Tedersoo L."/>
            <person name="Vaario L.M."/>
            <person name="Yamada A."/>
            <person name="Yan M."/>
            <person name="Wang P."/>
            <person name="Xu J."/>
            <person name="Bruns T."/>
            <person name="Baldrian P."/>
            <person name="Vilgalys R."/>
            <person name="Dunand C."/>
            <person name="Henrissat B."/>
            <person name="Grigoriev I.V."/>
            <person name="Hibbett D."/>
            <person name="Nagy L.G."/>
            <person name="Martin F.M."/>
        </authorList>
    </citation>
    <scope>NUCLEOTIDE SEQUENCE</scope>
    <source>
        <strain evidence="1">P2</strain>
    </source>
</reference>
<reference evidence="1" key="1">
    <citation type="submission" date="2019-10" db="EMBL/GenBank/DDBJ databases">
        <authorList>
            <consortium name="DOE Joint Genome Institute"/>
            <person name="Kuo A."/>
            <person name="Miyauchi S."/>
            <person name="Kiss E."/>
            <person name="Drula E."/>
            <person name="Kohler A."/>
            <person name="Sanchez-Garcia M."/>
            <person name="Andreopoulos B."/>
            <person name="Barry K.W."/>
            <person name="Bonito G."/>
            <person name="Buee M."/>
            <person name="Carver A."/>
            <person name="Chen C."/>
            <person name="Cichocki N."/>
            <person name="Clum A."/>
            <person name="Culley D."/>
            <person name="Crous P.W."/>
            <person name="Fauchery L."/>
            <person name="Girlanda M."/>
            <person name="Hayes R."/>
            <person name="Keri Z."/>
            <person name="Labutti K."/>
            <person name="Lipzen A."/>
            <person name="Lombard V."/>
            <person name="Magnuson J."/>
            <person name="Maillard F."/>
            <person name="Morin E."/>
            <person name="Murat C."/>
            <person name="Nolan M."/>
            <person name="Ohm R."/>
            <person name="Pangilinan J."/>
            <person name="Pereira M."/>
            <person name="Perotto S."/>
            <person name="Peter M."/>
            <person name="Riley R."/>
            <person name="Sitrit Y."/>
            <person name="Stielow B."/>
            <person name="Szollosi G."/>
            <person name="Zifcakova L."/>
            <person name="Stursova M."/>
            <person name="Spatafora J.W."/>
            <person name="Tedersoo L."/>
            <person name="Vaario L.-M."/>
            <person name="Yamada A."/>
            <person name="Yan M."/>
            <person name="Wang P."/>
            <person name="Xu J."/>
            <person name="Bruns T."/>
            <person name="Baldrian P."/>
            <person name="Vilgalys R."/>
            <person name="Henrissat B."/>
            <person name="Grigoriev I.V."/>
            <person name="Hibbett D."/>
            <person name="Nagy L.G."/>
            <person name="Martin F.M."/>
        </authorList>
    </citation>
    <scope>NUCLEOTIDE SEQUENCE</scope>
    <source>
        <strain evidence="1">P2</strain>
    </source>
</reference>
<organism evidence="1 2">
    <name type="scientific">Thelephora ganbajun</name>
    <name type="common">Ganba fungus</name>
    <dbReference type="NCBI Taxonomy" id="370292"/>
    <lineage>
        <taxon>Eukaryota</taxon>
        <taxon>Fungi</taxon>
        <taxon>Dikarya</taxon>
        <taxon>Basidiomycota</taxon>
        <taxon>Agaricomycotina</taxon>
        <taxon>Agaricomycetes</taxon>
        <taxon>Thelephorales</taxon>
        <taxon>Thelephoraceae</taxon>
        <taxon>Thelephora</taxon>
    </lineage>
</organism>